<proteinExistence type="predicted"/>
<evidence type="ECO:0000313" key="2">
    <source>
        <dbReference type="Proteomes" id="UP000789375"/>
    </source>
</evidence>
<dbReference type="AlphaFoldDB" id="A0A9N9E2P3"/>
<gene>
    <name evidence="1" type="ORF">FMOSSE_LOCUS11908</name>
</gene>
<reference evidence="1" key="1">
    <citation type="submission" date="2021-06" db="EMBL/GenBank/DDBJ databases">
        <authorList>
            <person name="Kallberg Y."/>
            <person name="Tangrot J."/>
            <person name="Rosling A."/>
        </authorList>
    </citation>
    <scope>NUCLEOTIDE SEQUENCE</scope>
    <source>
        <strain evidence="1">87-6 pot B 2015</strain>
    </source>
</reference>
<sequence>MHCLAKFYHNKYILIPSFKIIGRIESLFIFSSNTKLKRRFLPKNFFHGIDIVEGAFSWYDADFFSSSQRLAIKVNWVTLKEAPPD</sequence>
<organism evidence="1 2">
    <name type="scientific">Funneliformis mosseae</name>
    <name type="common">Endomycorrhizal fungus</name>
    <name type="synonym">Glomus mosseae</name>
    <dbReference type="NCBI Taxonomy" id="27381"/>
    <lineage>
        <taxon>Eukaryota</taxon>
        <taxon>Fungi</taxon>
        <taxon>Fungi incertae sedis</taxon>
        <taxon>Mucoromycota</taxon>
        <taxon>Glomeromycotina</taxon>
        <taxon>Glomeromycetes</taxon>
        <taxon>Glomerales</taxon>
        <taxon>Glomeraceae</taxon>
        <taxon>Funneliformis</taxon>
    </lineage>
</organism>
<accession>A0A9N9E2P3</accession>
<keyword evidence="2" id="KW-1185">Reference proteome</keyword>
<dbReference type="Proteomes" id="UP000789375">
    <property type="component" value="Unassembled WGS sequence"/>
</dbReference>
<dbReference type="EMBL" id="CAJVPP010005127">
    <property type="protein sequence ID" value="CAG8660336.1"/>
    <property type="molecule type" value="Genomic_DNA"/>
</dbReference>
<evidence type="ECO:0000313" key="1">
    <source>
        <dbReference type="EMBL" id="CAG8660336.1"/>
    </source>
</evidence>
<name>A0A9N9E2P3_FUNMO</name>
<comment type="caution">
    <text evidence="1">The sequence shown here is derived from an EMBL/GenBank/DDBJ whole genome shotgun (WGS) entry which is preliminary data.</text>
</comment>
<protein>
    <submittedName>
        <fullName evidence="1">2082_t:CDS:1</fullName>
    </submittedName>
</protein>